<keyword evidence="2" id="KW-0732">Signal</keyword>
<protein>
    <submittedName>
        <fullName evidence="4">TPM domain-containing protein</fullName>
    </submittedName>
</protein>
<comment type="caution">
    <text evidence="4">The sequence shown here is derived from an EMBL/GenBank/DDBJ whole genome shotgun (WGS) entry which is preliminary data.</text>
</comment>
<dbReference type="Proteomes" id="UP000322976">
    <property type="component" value="Unassembled WGS sequence"/>
</dbReference>
<evidence type="ECO:0000313" key="5">
    <source>
        <dbReference type="Proteomes" id="UP000322976"/>
    </source>
</evidence>
<dbReference type="AlphaFoldDB" id="A0A5D8QDX2"/>
<feature type="transmembrane region" description="Helical" evidence="1">
    <location>
        <begin position="197"/>
        <end position="213"/>
    </location>
</feature>
<dbReference type="RefSeq" id="WP_149544729.1">
    <property type="nucleotide sequence ID" value="NZ_VTPS01000004.1"/>
</dbReference>
<keyword evidence="1" id="KW-1133">Transmembrane helix</keyword>
<dbReference type="PANTHER" id="PTHR30373">
    <property type="entry name" value="UPF0603 PROTEIN YGCG"/>
    <property type="match status" value="1"/>
</dbReference>
<gene>
    <name evidence="4" type="ORF">FWJ32_04240</name>
</gene>
<name>A0A5D8QDX2_9THEO</name>
<dbReference type="EMBL" id="VTPS01000004">
    <property type="protein sequence ID" value="TZE82815.1"/>
    <property type="molecule type" value="Genomic_DNA"/>
</dbReference>
<dbReference type="InterPro" id="IPR007621">
    <property type="entry name" value="TPM_dom"/>
</dbReference>
<feature type="signal peptide" evidence="2">
    <location>
        <begin position="1"/>
        <end position="21"/>
    </location>
</feature>
<organism evidence="4 5">
    <name type="scientific">Calorimonas adulescens</name>
    <dbReference type="NCBI Taxonomy" id="2606906"/>
    <lineage>
        <taxon>Bacteria</taxon>
        <taxon>Bacillati</taxon>
        <taxon>Bacillota</taxon>
        <taxon>Clostridia</taxon>
        <taxon>Thermoanaerobacterales</taxon>
        <taxon>Thermoanaerobacteraceae</taxon>
        <taxon>Calorimonas</taxon>
    </lineage>
</organism>
<feature type="chain" id="PRO_5023002176" evidence="2">
    <location>
        <begin position="22"/>
        <end position="265"/>
    </location>
</feature>
<dbReference type="Pfam" id="PF04536">
    <property type="entry name" value="TPM_phosphatase"/>
    <property type="match status" value="1"/>
</dbReference>
<dbReference type="PANTHER" id="PTHR30373:SF2">
    <property type="entry name" value="UPF0603 PROTEIN YGCG"/>
    <property type="match status" value="1"/>
</dbReference>
<evidence type="ECO:0000256" key="2">
    <source>
        <dbReference type="SAM" id="SignalP"/>
    </source>
</evidence>
<reference evidence="4 5" key="1">
    <citation type="submission" date="2019-08" db="EMBL/GenBank/DDBJ databases">
        <title>Calorimonas adulescens gen. nov., sp. nov., an anaerobic thermophilic bacterium from Sakhalin hot spring.</title>
        <authorList>
            <person name="Khomyakova M.A."/>
            <person name="Merkel A.Y."/>
            <person name="Novikov A."/>
            <person name="Bonch-Osmolovskaya E.A."/>
            <person name="Slobodkin A.I."/>
        </authorList>
    </citation>
    <scope>NUCLEOTIDE SEQUENCE [LARGE SCALE GENOMIC DNA]</scope>
    <source>
        <strain evidence="4 5">A05MB</strain>
    </source>
</reference>
<sequence>MMRRLLPLLLIILSISIPAFAAPPVPPKPNTINYVYDYANIINPADEETMRSLGKEIDSETGAQIVVVTVDDMGGYPIEDYALELFRKWGIGNKEKNNGVLLIVNKKNLMENTSGKVRIEVGYGLEGAIPDSVAGRILDDYVLPSWDNNNYSEGILNGYMAIAKEVADEYGVDIESLKSMPGVSGPSQDSDGSIRDLILILILIFFIFPFIGGRGRRSVRRSIWWGGFGPGGFGGGGFGGGGFGGGGFGGGGFGGGSSGGGGASR</sequence>
<evidence type="ECO:0000259" key="3">
    <source>
        <dbReference type="Pfam" id="PF04536"/>
    </source>
</evidence>
<proteinExistence type="predicted"/>
<feature type="domain" description="TPM" evidence="3">
    <location>
        <begin position="35"/>
        <end position="164"/>
    </location>
</feature>
<dbReference type="Gene3D" id="3.10.310.50">
    <property type="match status" value="1"/>
</dbReference>
<keyword evidence="1" id="KW-0812">Transmembrane</keyword>
<evidence type="ECO:0000313" key="4">
    <source>
        <dbReference type="EMBL" id="TZE82815.1"/>
    </source>
</evidence>
<keyword evidence="5" id="KW-1185">Reference proteome</keyword>
<keyword evidence="1" id="KW-0472">Membrane</keyword>
<accession>A0A5D8QDX2</accession>
<evidence type="ECO:0000256" key="1">
    <source>
        <dbReference type="SAM" id="Phobius"/>
    </source>
</evidence>